<dbReference type="SUPFAM" id="SSF140931">
    <property type="entry name" value="Fic-like"/>
    <property type="match status" value="1"/>
</dbReference>
<gene>
    <name evidence="2" type="ORF">UFOPK3001_01102</name>
    <name evidence="3" type="ORF">UFOPK3954_01492</name>
</gene>
<feature type="domain" description="Fido" evidence="1">
    <location>
        <begin position="138"/>
        <end position="291"/>
    </location>
</feature>
<proteinExistence type="predicted"/>
<reference evidence="3" key="1">
    <citation type="submission" date="2020-05" db="EMBL/GenBank/DDBJ databases">
        <authorList>
            <person name="Chiriac C."/>
            <person name="Salcher M."/>
            <person name="Ghai R."/>
            <person name="Kavagutti S V."/>
        </authorList>
    </citation>
    <scope>NUCLEOTIDE SEQUENCE</scope>
</reference>
<organism evidence="3">
    <name type="scientific">freshwater metagenome</name>
    <dbReference type="NCBI Taxonomy" id="449393"/>
    <lineage>
        <taxon>unclassified sequences</taxon>
        <taxon>metagenomes</taxon>
        <taxon>ecological metagenomes</taxon>
    </lineage>
</organism>
<dbReference type="PANTHER" id="PTHR13504">
    <property type="entry name" value="FIDO DOMAIN-CONTAINING PROTEIN DDB_G0283145"/>
    <property type="match status" value="1"/>
</dbReference>
<evidence type="ECO:0000313" key="3">
    <source>
        <dbReference type="EMBL" id="CAB4996478.1"/>
    </source>
</evidence>
<evidence type="ECO:0000259" key="1">
    <source>
        <dbReference type="PROSITE" id="PS51459"/>
    </source>
</evidence>
<dbReference type="AlphaFoldDB" id="A0A6J7NUV0"/>
<dbReference type="InterPro" id="IPR036597">
    <property type="entry name" value="Fido-like_dom_sf"/>
</dbReference>
<dbReference type="Gene3D" id="1.10.3290.10">
    <property type="entry name" value="Fido-like domain"/>
    <property type="match status" value="1"/>
</dbReference>
<dbReference type="PROSITE" id="PS51459">
    <property type="entry name" value="FIDO"/>
    <property type="match status" value="1"/>
</dbReference>
<dbReference type="Pfam" id="PF02661">
    <property type="entry name" value="Fic"/>
    <property type="match status" value="1"/>
</dbReference>
<dbReference type="PANTHER" id="PTHR13504:SF38">
    <property type="entry name" value="FIDO DOMAIN-CONTAINING PROTEIN"/>
    <property type="match status" value="1"/>
</dbReference>
<accession>A0A6J7NUV0</accession>
<dbReference type="Pfam" id="PF13784">
    <property type="entry name" value="Fic_N"/>
    <property type="match status" value="1"/>
</dbReference>
<dbReference type="EMBL" id="CAFBON010000158">
    <property type="protein sequence ID" value="CAB4996478.1"/>
    <property type="molecule type" value="Genomic_DNA"/>
</dbReference>
<dbReference type="InterPro" id="IPR025758">
    <property type="entry name" value="Fic/DOC_N"/>
</dbReference>
<sequence length="425" mass="45312">MAHEEEHRWEGSLGARTRHERRPCAYRAYVPDVLAGRELLLPADLVADLADAERAVAALQNRNLGLASIEAVARLLLRAESVGSSYIEGLQINARRLAKEAFAQQAGLPANDDTARAVLGNIAAMGGALELADEPRAVTVDDLCRLHRSLLTGTRDAHLGGVVRDEQNWVGGVNPCVAEFVPPPPRYVGGLLEDLCEYLSSDAHAPLVQAAVAHAQFETIHPFADGNGRVGRALIHFVLRRRGLAPHFVPPVSLILATNADAYIDGLVAYRHLGSANSREGSQAAARWIARFTGDLLRACDAAAGFADTLAELERQWRSQVGRIRANSAVDVLLAALPGIPVLTVETAAATIGRSVARTNDAVAVLLAAKVLTQGTVGRRNRVFEASGLLDAITGLERRLASPVEDTAIAAPSRAMPARRDSSPD</sequence>
<dbReference type="EMBL" id="CAFAAJ010000060">
    <property type="protein sequence ID" value="CAB4803501.1"/>
    <property type="molecule type" value="Genomic_DNA"/>
</dbReference>
<evidence type="ECO:0000313" key="2">
    <source>
        <dbReference type="EMBL" id="CAB4803501.1"/>
    </source>
</evidence>
<dbReference type="InterPro" id="IPR003812">
    <property type="entry name" value="Fido"/>
</dbReference>
<dbReference type="InterPro" id="IPR040198">
    <property type="entry name" value="Fido_containing"/>
</dbReference>
<name>A0A6J7NUV0_9ZZZZ</name>
<protein>
    <submittedName>
        <fullName evidence="3">Unannotated protein</fullName>
    </submittedName>
</protein>